<evidence type="ECO:0000313" key="3">
    <source>
        <dbReference type="EMBL" id="SMH65293.1"/>
    </source>
</evidence>
<reference evidence="2" key="2">
    <citation type="submission" date="2014-07" db="EMBL/GenBank/DDBJ databases">
        <title>Initial genome analysis of the psychrotolerant acidophile Acidithiobacillus ferrivorans CF27: insights into iron and sulfur oxidation pathways and into biofilm formation.</title>
        <authorList>
            <person name="Talla E."/>
            <person name="Hedrich S."/>
            <person name="Mangenot S."/>
            <person name="Ji B."/>
            <person name="Johnson D.B."/>
            <person name="Barbe V."/>
            <person name="Bonnefoy V."/>
        </authorList>
    </citation>
    <scope>NUCLEOTIDE SEQUENCE [LARGE SCALE GENOMIC DNA]</scope>
    <source>
        <strain evidence="2">CF27</strain>
    </source>
</reference>
<dbReference type="RefSeq" id="WP_231551111.1">
    <property type="nucleotide sequence ID" value="NZ_CCCS020000028.1"/>
</dbReference>
<feature type="domain" description="YgjP-like metallopeptidase" evidence="1">
    <location>
        <begin position="44"/>
        <end position="247"/>
    </location>
</feature>
<dbReference type="Gene3D" id="3.30.2010.10">
    <property type="entry name" value="Metalloproteases ('zincins'), catalytic domain"/>
    <property type="match status" value="1"/>
</dbReference>
<dbReference type="PANTHER" id="PTHR30399:SF1">
    <property type="entry name" value="UTP PYROPHOSPHATASE"/>
    <property type="match status" value="1"/>
</dbReference>
<dbReference type="PANTHER" id="PTHR30399">
    <property type="entry name" value="UNCHARACTERIZED PROTEIN YGJP"/>
    <property type="match status" value="1"/>
</dbReference>
<dbReference type="InterPro" id="IPR053136">
    <property type="entry name" value="UTP_pyrophosphatase-like"/>
</dbReference>
<reference evidence="3 4" key="3">
    <citation type="submission" date="2017-03" db="EMBL/GenBank/DDBJ databases">
        <authorList>
            <person name="Regsiter A."/>
            <person name="William W."/>
        </authorList>
    </citation>
    <scope>NUCLEOTIDE SEQUENCE [LARGE SCALE GENOMIC DNA]</scope>
    <source>
        <strain evidence="3">PRJEB5721</strain>
    </source>
</reference>
<dbReference type="Proteomes" id="UP000193925">
    <property type="component" value="Chromosome AFERRI"/>
</dbReference>
<evidence type="ECO:0000259" key="1">
    <source>
        <dbReference type="Pfam" id="PF01863"/>
    </source>
</evidence>
<dbReference type="InterPro" id="IPR002725">
    <property type="entry name" value="YgjP-like_metallopeptidase"/>
</dbReference>
<evidence type="ECO:0000313" key="4">
    <source>
        <dbReference type="Proteomes" id="UP000193925"/>
    </source>
</evidence>
<accession>A0A060UNI8</accession>
<dbReference type="Pfam" id="PF01863">
    <property type="entry name" value="YgjP-like"/>
    <property type="match status" value="1"/>
</dbReference>
<organism evidence="2">
    <name type="scientific">Acidithiobacillus ferrivorans</name>
    <dbReference type="NCBI Taxonomy" id="160808"/>
    <lineage>
        <taxon>Bacteria</taxon>
        <taxon>Pseudomonadati</taxon>
        <taxon>Pseudomonadota</taxon>
        <taxon>Acidithiobacillia</taxon>
        <taxon>Acidithiobacillales</taxon>
        <taxon>Acidithiobacillaceae</taxon>
        <taxon>Acidithiobacillus</taxon>
    </lineage>
</organism>
<dbReference type="EMBL" id="CCCS020000028">
    <property type="protein sequence ID" value="CDQ09861.1"/>
    <property type="molecule type" value="Genomic_DNA"/>
</dbReference>
<dbReference type="AlphaFoldDB" id="A0A060UNI8"/>
<gene>
    <name evidence="3" type="ORF">AFERRI_20074</name>
    <name evidence="2" type="ORF">AFERRI_340004</name>
</gene>
<protein>
    <recommendedName>
        <fullName evidence="1">YgjP-like metallopeptidase domain-containing protein</fullName>
    </recommendedName>
</protein>
<proteinExistence type="predicted"/>
<dbReference type="CDD" id="cd07344">
    <property type="entry name" value="M48_yhfN_like"/>
    <property type="match status" value="1"/>
</dbReference>
<keyword evidence="4" id="KW-1185">Reference proteome</keyword>
<evidence type="ECO:0000313" key="2">
    <source>
        <dbReference type="EMBL" id="CDQ09861.1"/>
    </source>
</evidence>
<name>A0A060UNI8_9PROT</name>
<sequence>MSKVFEHSKPMRSGHTNTETFTLQVSDLSVQVVKKPIKNLHLGVYPPTGWVRVAAPLRLSEEAIRAAVLSRLIWIRKQQRKFLGQERISPREYVSGESHYYLGRRYRLRIHSTTQAGRIELSHAHFIDLHCRQGASKDHKERLVQAWHRQSLQDRIPELIAQYEPMLRVKVVEWGIKRMKTRWGTCNIRAKRIWLNLDLAQYPEPCLEYVVVHEMTHLLERLHNDRFKGILDRVMPHWRQVKDTLKEGLPLALPESEDENE</sequence>
<dbReference type="EMBL" id="LT841305">
    <property type="protein sequence ID" value="SMH65293.1"/>
    <property type="molecule type" value="Genomic_DNA"/>
</dbReference>
<reference evidence="2" key="1">
    <citation type="submission" date="2014-03" db="EMBL/GenBank/DDBJ databases">
        <authorList>
            <person name="Genoscope - CEA"/>
        </authorList>
    </citation>
    <scope>NUCLEOTIDE SEQUENCE [LARGE SCALE GENOMIC DNA]</scope>
    <source>
        <strain evidence="2">CF27</strain>
    </source>
</reference>